<gene>
    <name evidence="1" type="ORF">CAL29_15905</name>
</gene>
<reference evidence="2" key="1">
    <citation type="submission" date="2017-05" db="EMBL/GenBank/DDBJ databases">
        <title>Complete and WGS of Bordetella genogroups.</title>
        <authorList>
            <person name="Spilker T."/>
            <person name="Lipuma J."/>
        </authorList>
    </citation>
    <scope>NUCLEOTIDE SEQUENCE [LARGE SCALE GENOMIC DNA]</scope>
    <source>
        <strain evidence="2">AU16122</strain>
    </source>
</reference>
<organism evidence="1 2">
    <name type="scientific">Bordetella genomosp. 10</name>
    <dbReference type="NCBI Taxonomy" id="1416804"/>
    <lineage>
        <taxon>Bacteria</taxon>
        <taxon>Pseudomonadati</taxon>
        <taxon>Pseudomonadota</taxon>
        <taxon>Betaproteobacteria</taxon>
        <taxon>Burkholderiales</taxon>
        <taxon>Alcaligenaceae</taxon>
        <taxon>Bordetella</taxon>
    </lineage>
</organism>
<keyword evidence="2" id="KW-1185">Reference proteome</keyword>
<dbReference type="RefSeq" id="WP_094853923.1">
    <property type="nucleotide sequence ID" value="NZ_NEVM01000002.1"/>
</dbReference>
<evidence type="ECO:0000313" key="1">
    <source>
        <dbReference type="EMBL" id="OZI34934.1"/>
    </source>
</evidence>
<sequence length="94" mass="10411">MVLSNEQVWDELENIRLRQVPWHKKPAVFSALQTLGLIVPAPQQILSNGNRPAVQIAVLTGEGKAELERLAGYRQAAEWARLRGSEYAYAGRGG</sequence>
<name>A0A261SC18_9BORD</name>
<evidence type="ECO:0000313" key="2">
    <source>
        <dbReference type="Proteomes" id="UP000216020"/>
    </source>
</evidence>
<dbReference type="EMBL" id="NEVM01000002">
    <property type="protein sequence ID" value="OZI34934.1"/>
    <property type="molecule type" value="Genomic_DNA"/>
</dbReference>
<protein>
    <submittedName>
        <fullName evidence="1">Uncharacterized protein</fullName>
    </submittedName>
</protein>
<accession>A0A261SC18</accession>
<comment type="caution">
    <text evidence="1">The sequence shown here is derived from an EMBL/GenBank/DDBJ whole genome shotgun (WGS) entry which is preliminary data.</text>
</comment>
<dbReference type="OrthoDB" id="8688289at2"/>
<dbReference type="AlphaFoldDB" id="A0A261SC18"/>
<proteinExistence type="predicted"/>
<dbReference type="Proteomes" id="UP000216020">
    <property type="component" value="Unassembled WGS sequence"/>
</dbReference>